<dbReference type="InterPro" id="IPR049278">
    <property type="entry name" value="MS_channel_C"/>
</dbReference>
<dbReference type="GO" id="GO:0005886">
    <property type="term" value="C:plasma membrane"/>
    <property type="evidence" value="ECO:0007669"/>
    <property type="project" value="UniProtKB-SubCell"/>
</dbReference>
<dbReference type="InterPro" id="IPR006686">
    <property type="entry name" value="MscS_channel_CS"/>
</dbReference>
<comment type="similarity">
    <text evidence="2">Belongs to the MscS (TC 1.A.23) family.</text>
</comment>
<reference evidence="9 10" key="1">
    <citation type="submission" date="2020-08" db="EMBL/GenBank/DDBJ databases">
        <title>Bridging the membrane lipid divide: bacteria of the FCB group superphylum have the potential to synthesize archaeal ether lipids.</title>
        <authorList>
            <person name="Villanueva L."/>
            <person name="Von Meijenfeldt F.A.B."/>
            <person name="Westbye A.B."/>
            <person name="Yadav S."/>
            <person name="Hopmans E.C."/>
            <person name="Dutilh B.E."/>
            <person name="Sinninghe Damste J.S."/>
        </authorList>
    </citation>
    <scope>NUCLEOTIDE SEQUENCE [LARGE SCALE GENOMIC DNA]</scope>
    <source>
        <strain evidence="9">NIOZ-UU27</strain>
    </source>
</reference>
<comment type="caution">
    <text evidence="9">The sequence shown here is derived from an EMBL/GenBank/DDBJ whole genome shotgun (WGS) entry which is preliminary data.</text>
</comment>
<evidence type="ECO:0000256" key="3">
    <source>
        <dbReference type="ARBA" id="ARBA00022475"/>
    </source>
</evidence>
<dbReference type="Proteomes" id="UP000650524">
    <property type="component" value="Unassembled WGS sequence"/>
</dbReference>
<evidence type="ECO:0000259" key="8">
    <source>
        <dbReference type="Pfam" id="PF21082"/>
    </source>
</evidence>
<dbReference type="PANTHER" id="PTHR30221">
    <property type="entry name" value="SMALL-CONDUCTANCE MECHANOSENSITIVE CHANNEL"/>
    <property type="match status" value="1"/>
</dbReference>
<evidence type="ECO:0000313" key="9">
    <source>
        <dbReference type="EMBL" id="MBC8176457.1"/>
    </source>
</evidence>
<sequence length="199" mass="22529">HIIVLLVGALVVLNLVGFPGALLFRIIMVIVMVSVAAFIIAKPYIPQLPFKKGNIIQVAGAMGIVDMITIMHTRVRTFDGKVIYIPNHKVLNDQVVNSSARPNRRLDIDFFIPYDQDVEKVTDVVGKILKEDEKVLEKPAPRVVIEKFSPNYMEMKARFWVVRKFALTGRWGLNAKIKSSFDKEGIRMASPRLEITQNQ</sequence>
<dbReference type="InterPro" id="IPR045275">
    <property type="entry name" value="MscS_archaea/bacteria_type"/>
</dbReference>
<keyword evidence="3" id="KW-1003">Cell membrane</keyword>
<dbReference type="PANTHER" id="PTHR30221:SF1">
    <property type="entry name" value="SMALL-CONDUCTANCE MECHANOSENSITIVE CHANNEL"/>
    <property type="match status" value="1"/>
</dbReference>
<accession>A0A8J6MX47</accession>
<evidence type="ECO:0000259" key="7">
    <source>
        <dbReference type="Pfam" id="PF00924"/>
    </source>
</evidence>
<dbReference type="PROSITE" id="PS01246">
    <property type="entry name" value="UPF0003"/>
    <property type="match status" value="1"/>
</dbReference>
<keyword evidence="6" id="KW-0472">Membrane</keyword>
<dbReference type="Gene3D" id="2.30.30.60">
    <property type="match status" value="1"/>
</dbReference>
<name>A0A8J6MX47_9DELT</name>
<evidence type="ECO:0000256" key="1">
    <source>
        <dbReference type="ARBA" id="ARBA00004651"/>
    </source>
</evidence>
<gene>
    <name evidence="9" type="ORF">H8E19_03555</name>
</gene>
<dbReference type="Gene3D" id="3.30.70.100">
    <property type="match status" value="1"/>
</dbReference>
<feature type="domain" description="Mechanosensitive ion channel MscS" evidence="7">
    <location>
        <begin position="49"/>
        <end position="99"/>
    </location>
</feature>
<keyword evidence="5" id="KW-1133">Transmembrane helix</keyword>
<dbReference type="Pfam" id="PF00924">
    <property type="entry name" value="MS_channel_2nd"/>
    <property type="match status" value="1"/>
</dbReference>
<dbReference type="InterPro" id="IPR011066">
    <property type="entry name" value="MscS_channel_C_sf"/>
</dbReference>
<dbReference type="InterPro" id="IPR010920">
    <property type="entry name" value="LSM_dom_sf"/>
</dbReference>
<dbReference type="Pfam" id="PF21082">
    <property type="entry name" value="MS_channel_3rd"/>
    <property type="match status" value="1"/>
</dbReference>
<dbReference type="AlphaFoldDB" id="A0A8J6MX47"/>
<protein>
    <submittedName>
        <fullName evidence="9">Mechanosensitive ion channel</fullName>
    </submittedName>
</protein>
<evidence type="ECO:0000256" key="2">
    <source>
        <dbReference type="ARBA" id="ARBA00008017"/>
    </source>
</evidence>
<feature type="non-terminal residue" evidence="9">
    <location>
        <position position="1"/>
    </location>
</feature>
<dbReference type="InterPro" id="IPR023408">
    <property type="entry name" value="MscS_beta-dom_sf"/>
</dbReference>
<organism evidence="9 10">
    <name type="scientific">Candidatus Desulfacyla euxinica</name>
    <dbReference type="NCBI Taxonomy" id="2841693"/>
    <lineage>
        <taxon>Bacteria</taxon>
        <taxon>Deltaproteobacteria</taxon>
        <taxon>Candidatus Desulfacyla</taxon>
    </lineage>
</organism>
<dbReference type="InterPro" id="IPR006685">
    <property type="entry name" value="MscS_channel_2nd"/>
</dbReference>
<evidence type="ECO:0000256" key="4">
    <source>
        <dbReference type="ARBA" id="ARBA00022692"/>
    </source>
</evidence>
<dbReference type="SUPFAM" id="SSF82689">
    <property type="entry name" value="Mechanosensitive channel protein MscS (YggB), C-terminal domain"/>
    <property type="match status" value="1"/>
</dbReference>
<dbReference type="EMBL" id="JACNJD010000137">
    <property type="protein sequence ID" value="MBC8176457.1"/>
    <property type="molecule type" value="Genomic_DNA"/>
</dbReference>
<feature type="domain" description="Mechanosensitive ion channel MscS C-terminal" evidence="8">
    <location>
        <begin position="108"/>
        <end position="188"/>
    </location>
</feature>
<evidence type="ECO:0000313" key="10">
    <source>
        <dbReference type="Proteomes" id="UP000650524"/>
    </source>
</evidence>
<dbReference type="SUPFAM" id="SSF50182">
    <property type="entry name" value="Sm-like ribonucleoproteins"/>
    <property type="match status" value="1"/>
</dbReference>
<evidence type="ECO:0000256" key="5">
    <source>
        <dbReference type="ARBA" id="ARBA00022989"/>
    </source>
</evidence>
<proteinExistence type="inferred from homology"/>
<evidence type="ECO:0000256" key="6">
    <source>
        <dbReference type="ARBA" id="ARBA00023136"/>
    </source>
</evidence>
<keyword evidence="4" id="KW-0812">Transmembrane</keyword>
<dbReference type="GO" id="GO:0008381">
    <property type="term" value="F:mechanosensitive monoatomic ion channel activity"/>
    <property type="evidence" value="ECO:0007669"/>
    <property type="project" value="InterPro"/>
</dbReference>
<comment type="subcellular location">
    <subcellularLocation>
        <location evidence="1">Cell membrane</location>
        <topology evidence="1">Multi-pass membrane protein</topology>
    </subcellularLocation>
</comment>